<accession>H7ELE9</accession>
<proteinExistence type="predicted"/>
<dbReference type="Proteomes" id="UP000003571">
    <property type="component" value="Unassembled WGS sequence"/>
</dbReference>
<dbReference type="eggNOG" id="ENOG5032HA5">
    <property type="taxonomic scope" value="Bacteria"/>
</dbReference>
<keyword evidence="2" id="KW-0732">Signal</keyword>
<evidence type="ECO:0000256" key="2">
    <source>
        <dbReference type="SAM" id="SignalP"/>
    </source>
</evidence>
<feature type="chain" id="PRO_5003608799" description="PEGA domain-containing protein" evidence="2">
    <location>
        <begin position="27"/>
        <end position="586"/>
    </location>
</feature>
<dbReference type="STRING" id="907348.TresaDRAFT_1099"/>
<evidence type="ECO:0000313" key="3">
    <source>
        <dbReference type="EMBL" id="EIC01490.1"/>
    </source>
</evidence>
<feature type="compositionally biased region" description="Basic and acidic residues" evidence="1">
    <location>
        <begin position="568"/>
        <end position="577"/>
    </location>
</feature>
<gene>
    <name evidence="3" type="ORF">TresaDRAFT_1099</name>
</gene>
<feature type="signal peptide" evidence="2">
    <location>
        <begin position="1"/>
        <end position="26"/>
    </location>
</feature>
<reference evidence="3 4" key="1">
    <citation type="submission" date="2011-09" db="EMBL/GenBank/DDBJ databases">
        <title>The draft genome of Treponema saccharophilum DSM 2985.</title>
        <authorList>
            <consortium name="US DOE Joint Genome Institute (JGI-PGF)"/>
            <person name="Lucas S."/>
            <person name="Copeland A."/>
            <person name="Lapidus A."/>
            <person name="Glavina del Rio T."/>
            <person name="Dalin E."/>
            <person name="Tice H."/>
            <person name="Bruce D."/>
            <person name="Goodwin L."/>
            <person name="Pitluck S."/>
            <person name="Peters L."/>
            <person name="Kyrpides N."/>
            <person name="Mavromatis K."/>
            <person name="Ivanova N."/>
            <person name="Markowitz V."/>
            <person name="Cheng J.-F."/>
            <person name="Hugenholtz P."/>
            <person name="Woyke T."/>
            <person name="Wu D."/>
            <person name="Gronow S."/>
            <person name="Wellnitz S."/>
            <person name="Brambilla E."/>
            <person name="Klenk H.-P."/>
            <person name="Eisen J.A."/>
        </authorList>
    </citation>
    <scope>NUCLEOTIDE SEQUENCE [LARGE SCALE GENOMIC DNA]</scope>
    <source>
        <strain evidence="3 4">DSM 2985</strain>
    </source>
</reference>
<dbReference type="OrthoDB" id="359195at2"/>
<sequence length="586" mass="63743">MTTLTKRFRVILLCAAAFLVSAPVFSGDWVLAAQAFSVAHRQQAPESVVKASEVLPQLMLEQVSSNKTRVLPPGETLDRNLDSLLTERLSLFLQLSKAVKERDSLVVSKKSPRELEKALVSADDAVREIQEKIEENLRKADEASGGKEADEEGRDGDGPGFFKKLSDGIGQRLPFPFPFFRRDEGGEIVAEPVRLYKDDPGTLFVPSETAASSGVGSYDFSREVVAAKINGLVTGTISVYGEYVGVTAEVFVYPGAKSVGSVSDVGALGDLVPLAKRLVQKILPKVANSFPVVVDFHIEPENARPSAVVTIDGVVHSDIGSAVILDAGIHTVCVEAKGFEPAVLTYPFKDDGRFVVRAELVPEFDGGMDIRLGHFRDGFFLTGAIESSHFGYSDDRARISVNGKNVLSVFEDSSTGERAFVRIPEKIASDGASLVVNAEPYDRAENIDRRRRGMYLAYSALICSLPATFYCMGEFESANNSYYLGRGTYDDALAWQMRSNVTKGISAALGVWFVVEMVRYLWSANGVLPAEARIDRKPERRIVSTLADTVPVRMNVADEQVCGVIAPPEKEETEGGKEAGGQVPRQ</sequence>
<dbReference type="PATRIC" id="fig|907348.3.peg.1735"/>
<dbReference type="EMBL" id="AGRW01000049">
    <property type="protein sequence ID" value="EIC01490.1"/>
    <property type="molecule type" value="Genomic_DNA"/>
</dbReference>
<organism evidence="3 4">
    <name type="scientific">Treponema saccharophilum DSM 2985</name>
    <dbReference type="NCBI Taxonomy" id="907348"/>
    <lineage>
        <taxon>Bacteria</taxon>
        <taxon>Pseudomonadati</taxon>
        <taxon>Spirochaetota</taxon>
        <taxon>Spirochaetia</taxon>
        <taxon>Spirochaetales</taxon>
        <taxon>Treponemataceae</taxon>
        <taxon>Treponema</taxon>
    </lineage>
</organism>
<protein>
    <recommendedName>
        <fullName evidence="5">PEGA domain-containing protein</fullName>
    </recommendedName>
</protein>
<feature type="region of interest" description="Disordered" evidence="1">
    <location>
        <begin position="137"/>
        <end position="161"/>
    </location>
</feature>
<evidence type="ECO:0008006" key="5">
    <source>
        <dbReference type="Google" id="ProtNLM"/>
    </source>
</evidence>
<dbReference type="AlphaFoldDB" id="H7ELE9"/>
<feature type="compositionally biased region" description="Basic and acidic residues" evidence="1">
    <location>
        <begin position="137"/>
        <end position="148"/>
    </location>
</feature>
<name>H7ELE9_9SPIR</name>
<evidence type="ECO:0000313" key="4">
    <source>
        <dbReference type="Proteomes" id="UP000003571"/>
    </source>
</evidence>
<evidence type="ECO:0000256" key="1">
    <source>
        <dbReference type="SAM" id="MobiDB-lite"/>
    </source>
</evidence>
<keyword evidence="4" id="KW-1185">Reference proteome</keyword>
<feature type="region of interest" description="Disordered" evidence="1">
    <location>
        <begin position="567"/>
        <end position="586"/>
    </location>
</feature>
<dbReference type="RefSeq" id="WP_002704757.1">
    <property type="nucleotide sequence ID" value="NZ_AGRW01000049.1"/>
</dbReference>
<comment type="caution">
    <text evidence="3">The sequence shown here is derived from an EMBL/GenBank/DDBJ whole genome shotgun (WGS) entry which is preliminary data.</text>
</comment>